<keyword evidence="2" id="KW-1185">Reference proteome</keyword>
<proteinExistence type="predicted"/>
<reference evidence="1" key="1">
    <citation type="submission" date="2021-02" db="EMBL/GenBank/DDBJ databases">
        <authorList>
            <person name="Nowell W R."/>
        </authorList>
    </citation>
    <scope>NUCLEOTIDE SEQUENCE</scope>
</reference>
<gene>
    <name evidence="1" type="ORF">UJA718_LOCUS47438</name>
</gene>
<protein>
    <submittedName>
        <fullName evidence="1">Uncharacterized protein</fullName>
    </submittedName>
</protein>
<dbReference type="EMBL" id="CAJOBP010089960">
    <property type="protein sequence ID" value="CAF4943574.1"/>
    <property type="molecule type" value="Genomic_DNA"/>
</dbReference>
<comment type="caution">
    <text evidence="1">The sequence shown here is derived from an EMBL/GenBank/DDBJ whole genome shotgun (WGS) entry which is preliminary data.</text>
</comment>
<sequence length="76" mass="9137">MFGGHGDNYYYQLINYIRRFKGMTKPDLPSGPQTILINEDFTQWNNITPYYLDDIFDIPYRNHPRYGDHGEQLIDY</sequence>
<name>A0A821XJ07_9BILA</name>
<evidence type="ECO:0000313" key="1">
    <source>
        <dbReference type="EMBL" id="CAF4943574.1"/>
    </source>
</evidence>
<dbReference type="AlphaFoldDB" id="A0A821XJ07"/>
<feature type="non-terminal residue" evidence="1">
    <location>
        <position position="76"/>
    </location>
</feature>
<dbReference type="Proteomes" id="UP000663873">
    <property type="component" value="Unassembled WGS sequence"/>
</dbReference>
<accession>A0A821XJ07</accession>
<organism evidence="1 2">
    <name type="scientific">Rotaria socialis</name>
    <dbReference type="NCBI Taxonomy" id="392032"/>
    <lineage>
        <taxon>Eukaryota</taxon>
        <taxon>Metazoa</taxon>
        <taxon>Spiralia</taxon>
        <taxon>Gnathifera</taxon>
        <taxon>Rotifera</taxon>
        <taxon>Eurotatoria</taxon>
        <taxon>Bdelloidea</taxon>
        <taxon>Philodinida</taxon>
        <taxon>Philodinidae</taxon>
        <taxon>Rotaria</taxon>
    </lineage>
</organism>
<evidence type="ECO:0000313" key="2">
    <source>
        <dbReference type="Proteomes" id="UP000663873"/>
    </source>
</evidence>